<dbReference type="RefSeq" id="XP_028527515.1">
    <property type="nucleotide sequence ID" value="XM_028670798.1"/>
</dbReference>
<feature type="compositionally biased region" description="Acidic residues" evidence="1">
    <location>
        <begin position="787"/>
        <end position="802"/>
    </location>
</feature>
<keyword evidence="2" id="KW-0472">Membrane</keyword>
<dbReference type="PANTHER" id="PTHR48209">
    <property type="entry name" value="AGL056WP"/>
    <property type="match status" value="1"/>
</dbReference>
<feature type="transmembrane region" description="Helical" evidence="2">
    <location>
        <begin position="1348"/>
        <end position="1367"/>
    </location>
</feature>
<sequence length="1422" mass="170778">MSTGWNFNFNQKKYTEKKRKKKLKYIKLFNKRSIKNFKKKNELLVRKRLNCGPAGRNALIKWIEYNYKLKNDEENRYPAVNACKVWQQTQSFQDIVLSGLVDFLKFLNVPKHITYKNVFDNYLSPKFINKINSITISQKCLIKLAKKMILMFQVREIQPLFSVLLEKIDIIPLDILNILVEKTPAAKYFYEITSVKVKRKIWTLCPHKFFEEVEHIIEEIILRMKIKNSYDIICNLINKIIELIGEDKEKKFLYNLCVHIIRLKSLETILNAKENVSNVSYVNKKCNKEYKNDSGYNISAIKITENNTVSKITELNENNEENKCNEIDINNKIYKKIRKNLNPNSYSLPNDFEDKLKKLHICFDKIMNKKENLQNKDTDYNDKFQPYYISLNEYNHNNTSFQFLKKRKQKKKKYPIYNMKKDETKITADEKNSGNIFRNINNNHYEEKSNFKRSLIMNKEKIKTKKMKINLNSSNEKDTIENVSVNPDKQINDVNDKILYEKINSNDNNKSNNNNKDNNKITENIEVNKKINAEKNKYKINKEEHLQNKTLLPFDNMFYSNLRLMLCLQYKEKYNINDEEMLSIDKHFYIIEFINHIIKDGILSFGDEIKVQEIINKTQKYFKIKNIDDLYEYSLLFNNILLKFSIIEGICFYFYNNNFNILTLKNNIKFWISLFYFGIYNNFFSLIKYAVDKIEYDEKKKKSIKPDKKKEEFCFEGELKLKENMKKKKKSFNKHIMETKDKNGYKEKNKNLNICKVYENEDDGGKIKNNDKENENIDEEDKNRYDNEDDNNVEDSDDDENSNCDIKDNEVHNKKSENENFIDSKKKEYINENKSKDYNKINEYECNIHEGKEHLICKNKEEYIEKEFKTCNKEKENKLINYKSYFLNNTNKNISLEKKKKKNIEPNLKVKTSYLKDLKKIKGENFQDIPMKGEVKSNNLKLFFNIWKESYLKIPLMNILNYIITPNNIENNFFSFFNFFDEDNIEKLKKTKEKNSILLLSALLNIPQLDYIEIKNFFSIIDEFFFLEKKNFTLIKSNNPINSDSIHQNISGKKIIVDNKINLKNESFKNSNKFDSINVEVGNVTNNNNFNMNKNIIGEINNYLSKNNENIDFDKKRKLNDYNETNRNFDSDIDAFKEKNIFHEIGRKLINYINYMNNAISDNKFLVNNNICSIYIYLKDINAKYTDDVNIPLKYKFNNTEKDEIKNKTYSMNFFCDISNELLEKLNYKGKIKKYFPYILKICFIFLNFFKKKKLISIYKKYLYLYGYLYHMVLNRIFYISTVKSIPVLQNIILKELHFYFEDFKNMKEKNLWKFFLYAHTLIDINHIKSNSLNKLFHNNAIDYFIKLFYYLSFYNPTFSIIFLKLIETSLFFKHIENKRTEILQNLWIGTHEGSLFYFFKNKKYSVEYKIWIDSYNKFFEK</sequence>
<proteinExistence type="predicted"/>
<gene>
    <name evidence="3" type="ORF">PGAL8A_00209700</name>
</gene>
<keyword evidence="4" id="KW-1185">Reference proteome</keyword>
<reference evidence="3" key="1">
    <citation type="submission" date="2015-04" db="EMBL/GenBank/DDBJ databases">
        <authorList>
            <consortium name="Pathogen Informatics"/>
        </authorList>
    </citation>
    <scope>NUCLEOTIDE SEQUENCE [LARGE SCALE GENOMIC DNA]</scope>
    <source>
        <strain evidence="3">8A</strain>
    </source>
</reference>
<dbReference type="EMBL" id="CVMV01000032">
    <property type="protein sequence ID" value="CRG94700.1"/>
    <property type="molecule type" value="Genomic_DNA"/>
</dbReference>
<feature type="compositionally biased region" description="Basic and acidic residues" evidence="1">
    <location>
        <begin position="805"/>
        <end position="820"/>
    </location>
</feature>
<comment type="caution">
    <text evidence="3">The sequence shown here is derived from an EMBL/GenBank/DDBJ whole genome shotgun (WGS) entry which is preliminary data.</text>
</comment>
<dbReference type="VEuPathDB" id="PlasmoDB:PGAL8A_00209700"/>
<dbReference type="Proteomes" id="UP000220797">
    <property type="component" value="Unassembled WGS sequence"/>
</dbReference>
<feature type="transmembrane region" description="Helical" evidence="2">
    <location>
        <begin position="1262"/>
        <end position="1281"/>
    </location>
</feature>
<keyword evidence="2" id="KW-0812">Transmembrane</keyword>
<evidence type="ECO:0000256" key="2">
    <source>
        <dbReference type="SAM" id="Phobius"/>
    </source>
</evidence>
<dbReference type="PANTHER" id="PTHR48209:SF3">
    <property type="entry name" value="SYNDECAN_NEUREXIN DOMAIN-CONTAINING PROTEIN"/>
    <property type="match status" value="1"/>
</dbReference>
<protein>
    <submittedName>
        <fullName evidence="3">Uncharacterized protein</fullName>
    </submittedName>
</protein>
<evidence type="ECO:0000256" key="1">
    <source>
        <dbReference type="SAM" id="MobiDB-lite"/>
    </source>
</evidence>
<keyword evidence="2" id="KW-1133">Transmembrane helix</keyword>
<name>A0A1J1GR07_PLAGA</name>
<dbReference type="GeneID" id="39730624"/>
<feature type="transmembrane region" description="Helical" evidence="2">
    <location>
        <begin position="1235"/>
        <end position="1250"/>
    </location>
</feature>
<evidence type="ECO:0000313" key="3">
    <source>
        <dbReference type="EMBL" id="CRG94700.1"/>
    </source>
</evidence>
<evidence type="ECO:0000313" key="4">
    <source>
        <dbReference type="Proteomes" id="UP000220797"/>
    </source>
</evidence>
<dbReference type="OrthoDB" id="364546at2759"/>
<feature type="region of interest" description="Disordered" evidence="1">
    <location>
        <begin position="765"/>
        <end position="820"/>
    </location>
</feature>
<accession>A0A1J1GR07</accession>
<feature type="compositionally biased region" description="Basic and acidic residues" evidence="1">
    <location>
        <begin position="765"/>
        <end position="786"/>
    </location>
</feature>
<organism evidence="3 4">
    <name type="scientific">Plasmodium gallinaceum</name>
    <dbReference type="NCBI Taxonomy" id="5849"/>
    <lineage>
        <taxon>Eukaryota</taxon>
        <taxon>Sar</taxon>
        <taxon>Alveolata</taxon>
        <taxon>Apicomplexa</taxon>
        <taxon>Aconoidasida</taxon>
        <taxon>Haemosporida</taxon>
        <taxon>Plasmodiidae</taxon>
        <taxon>Plasmodium</taxon>
        <taxon>Plasmodium (Haemamoeba)</taxon>
    </lineage>
</organism>